<evidence type="ECO:0000256" key="1">
    <source>
        <dbReference type="SAM" id="MobiDB-lite"/>
    </source>
</evidence>
<accession>A0A2N9HAS1</accession>
<protein>
    <submittedName>
        <fullName evidence="2">Uncharacterized protein</fullName>
    </submittedName>
</protein>
<reference evidence="2" key="1">
    <citation type="submission" date="2018-02" db="EMBL/GenBank/DDBJ databases">
        <authorList>
            <person name="Cohen D.B."/>
            <person name="Kent A.D."/>
        </authorList>
    </citation>
    <scope>NUCLEOTIDE SEQUENCE</scope>
</reference>
<name>A0A2N9HAS1_FAGSY</name>
<evidence type="ECO:0000313" key="2">
    <source>
        <dbReference type="EMBL" id="SPD09005.1"/>
    </source>
</evidence>
<gene>
    <name evidence="2" type="ORF">FSB_LOCUS36887</name>
</gene>
<dbReference type="EMBL" id="OIVN01003129">
    <property type="protein sequence ID" value="SPD09005.1"/>
    <property type="molecule type" value="Genomic_DNA"/>
</dbReference>
<organism evidence="2">
    <name type="scientific">Fagus sylvatica</name>
    <name type="common">Beechnut</name>
    <dbReference type="NCBI Taxonomy" id="28930"/>
    <lineage>
        <taxon>Eukaryota</taxon>
        <taxon>Viridiplantae</taxon>
        <taxon>Streptophyta</taxon>
        <taxon>Embryophyta</taxon>
        <taxon>Tracheophyta</taxon>
        <taxon>Spermatophyta</taxon>
        <taxon>Magnoliopsida</taxon>
        <taxon>eudicotyledons</taxon>
        <taxon>Gunneridae</taxon>
        <taxon>Pentapetalae</taxon>
        <taxon>rosids</taxon>
        <taxon>fabids</taxon>
        <taxon>Fagales</taxon>
        <taxon>Fagaceae</taxon>
        <taxon>Fagus</taxon>
    </lineage>
</organism>
<proteinExistence type="predicted"/>
<dbReference type="AlphaFoldDB" id="A0A2N9HAS1"/>
<sequence>MTREEVKASRSRSLMAQTLDIGGSRRMTQCKVPMEGQAHNSHGWCTRAHDDVQRGCTIIKVPFANSTGTVPFAVGARTECVYFEFTQVYIAQGKAHKTHTEDLEKCPTKELPMVDVVQGSLDIDVQVFMDDSARLARGSHGWRTRGSHGRGCMWFPWNHMDGVHKDHMDMDVQVFMDERARHVVPMDGVHKDHMDMDVQVFMNERARHHAVPMDGVHEDHMDVDVQVFMDERARLARGSHECACTRFPWMAYQRSKDDALQEEKGPIGKGKLGGLVRDPKRECEVPLDIDVQVFMDERARLARGSHGCACMRFSWMTYERSMDDALQEEKRPIGKGKLGGLVRDPKRECSNNNSRSAVQVELEVELEKLYSARGGASQLEECS</sequence>
<feature type="region of interest" description="Disordered" evidence="1">
    <location>
        <begin position="335"/>
        <end position="355"/>
    </location>
</feature>